<keyword evidence="5" id="KW-0966">Cell projection</keyword>
<keyword evidence="2 4" id="KW-1005">Bacterial flagellum biogenesis</keyword>
<dbReference type="InterPro" id="IPR003775">
    <property type="entry name" value="Flagellar_assembly_factor_FliW"/>
</dbReference>
<evidence type="ECO:0000256" key="2">
    <source>
        <dbReference type="ARBA" id="ARBA00022795"/>
    </source>
</evidence>
<name>A0ABV8X1Y9_9LACT</name>
<evidence type="ECO:0000256" key="3">
    <source>
        <dbReference type="ARBA" id="ARBA00022845"/>
    </source>
</evidence>
<evidence type="ECO:0000256" key="4">
    <source>
        <dbReference type="HAMAP-Rule" id="MF_01185"/>
    </source>
</evidence>
<accession>A0ABV8X1Y9</accession>
<sequence>MKIKTKFLGEAEIEKSSIIHFEGGIPGFEDLTEFVILPVEPDSPFAILQSIKESEIGFIIAFPFAFKPDYAFDLQEEDKQSLQIELESDLVFYSIVTLREPFQQSTINLQAPVIINHKKKLAKQIVLQDSVRYQIRYPIQNEGSDK</sequence>
<reference evidence="6" key="1">
    <citation type="journal article" date="2019" name="Int. J. Syst. Evol. Microbiol.">
        <title>The Global Catalogue of Microorganisms (GCM) 10K type strain sequencing project: providing services to taxonomists for standard genome sequencing and annotation.</title>
        <authorList>
            <consortium name="The Broad Institute Genomics Platform"/>
            <consortium name="The Broad Institute Genome Sequencing Center for Infectious Disease"/>
            <person name="Wu L."/>
            <person name="Ma J."/>
        </authorList>
    </citation>
    <scope>NUCLEOTIDE SEQUENCE [LARGE SCALE GENOMIC DNA]</scope>
    <source>
        <strain evidence="6">CCUG 59778</strain>
    </source>
</reference>
<dbReference type="PANTHER" id="PTHR39190">
    <property type="entry name" value="FLAGELLAR ASSEMBLY FACTOR FLIW"/>
    <property type="match status" value="1"/>
</dbReference>
<comment type="function">
    <text evidence="4">Acts as an anti-CsrA protein, binds CsrA and prevents it from repressing translation of its target genes, one of which is flagellin. Binds to flagellin and participates in the assembly of the flagellum.</text>
</comment>
<dbReference type="SUPFAM" id="SSF141457">
    <property type="entry name" value="BH3618-like"/>
    <property type="match status" value="1"/>
</dbReference>
<evidence type="ECO:0000313" key="5">
    <source>
        <dbReference type="EMBL" id="MFC4409566.1"/>
    </source>
</evidence>
<protein>
    <recommendedName>
        <fullName evidence="4">Flagellar assembly factor FliW</fullName>
    </recommendedName>
</protein>
<dbReference type="Pfam" id="PF02623">
    <property type="entry name" value="FliW"/>
    <property type="match status" value="1"/>
</dbReference>
<evidence type="ECO:0000256" key="1">
    <source>
        <dbReference type="ARBA" id="ARBA00022490"/>
    </source>
</evidence>
<dbReference type="RefSeq" id="WP_378152446.1">
    <property type="nucleotide sequence ID" value="NZ_JBHSEC010000003.1"/>
</dbReference>
<comment type="caution">
    <text evidence="5">The sequence shown here is derived from an EMBL/GenBank/DDBJ whole genome shotgun (WGS) entry which is preliminary data.</text>
</comment>
<dbReference type="EMBL" id="JBHSEC010000003">
    <property type="protein sequence ID" value="MFC4409566.1"/>
    <property type="molecule type" value="Genomic_DNA"/>
</dbReference>
<organism evidence="5 6">
    <name type="scientific">Chungangia koreensis</name>
    <dbReference type="NCBI Taxonomy" id="752657"/>
    <lineage>
        <taxon>Bacteria</taxon>
        <taxon>Bacillati</taxon>
        <taxon>Bacillota</taxon>
        <taxon>Bacilli</taxon>
        <taxon>Lactobacillales</taxon>
        <taxon>Chungangia</taxon>
    </lineage>
</organism>
<proteinExistence type="inferred from homology"/>
<dbReference type="PANTHER" id="PTHR39190:SF1">
    <property type="entry name" value="FLAGELLAR ASSEMBLY FACTOR FLIW"/>
    <property type="match status" value="1"/>
</dbReference>
<comment type="subunit">
    <text evidence="4">Interacts with translational regulator CsrA and flagellin(s).</text>
</comment>
<comment type="subcellular location">
    <subcellularLocation>
        <location evidence="4">Cytoplasm</location>
    </subcellularLocation>
</comment>
<keyword evidence="3 4" id="KW-0810">Translation regulation</keyword>
<dbReference type="HAMAP" id="MF_01185">
    <property type="entry name" value="FliW"/>
    <property type="match status" value="1"/>
</dbReference>
<comment type="similarity">
    <text evidence="4">Belongs to the FliW family.</text>
</comment>
<dbReference type="InterPro" id="IPR024046">
    <property type="entry name" value="Flagellar_assmbl_FliW_dom_sf"/>
</dbReference>
<keyword evidence="5" id="KW-0969">Cilium</keyword>
<keyword evidence="4" id="KW-0143">Chaperone</keyword>
<gene>
    <name evidence="4 5" type="primary">fliW</name>
    <name evidence="5" type="ORF">ACFOZY_03835</name>
</gene>
<dbReference type="Proteomes" id="UP001595817">
    <property type="component" value="Unassembled WGS sequence"/>
</dbReference>
<dbReference type="Gene3D" id="2.30.290.10">
    <property type="entry name" value="BH3618-like"/>
    <property type="match status" value="1"/>
</dbReference>
<keyword evidence="5" id="KW-0282">Flagellum</keyword>
<evidence type="ECO:0000313" key="6">
    <source>
        <dbReference type="Proteomes" id="UP001595817"/>
    </source>
</evidence>
<keyword evidence="1 4" id="KW-0963">Cytoplasm</keyword>
<dbReference type="NCBIfam" id="NF009793">
    <property type="entry name" value="PRK13285.1-1"/>
    <property type="match status" value="1"/>
</dbReference>
<keyword evidence="6" id="KW-1185">Reference proteome</keyword>